<evidence type="ECO:0000313" key="2">
    <source>
        <dbReference type="Proteomes" id="UP001162501"/>
    </source>
</evidence>
<organism evidence="1 2">
    <name type="scientific">Rangifer tarandus platyrhynchus</name>
    <name type="common">Svalbard reindeer</name>
    <dbReference type="NCBI Taxonomy" id="3082113"/>
    <lineage>
        <taxon>Eukaryota</taxon>
        <taxon>Metazoa</taxon>
        <taxon>Chordata</taxon>
        <taxon>Craniata</taxon>
        <taxon>Vertebrata</taxon>
        <taxon>Euteleostomi</taxon>
        <taxon>Mammalia</taxon>
        <taxon>Eutheria</taxon>
        <taxon>Laurasiatheria</taxon>
        <taxon>Artiodactyla</taxon>
        <taxon>Ruminantia</taxon>
        <taxon>Pecora</taxon>
        <taxon>Cervidae</taxon>
        <taxon>Odocoileinae</taxon>
        <taxon>Rangifer</taxon>
    </lineage>
</organism>
<gene>
    <name evidence="1" type="ORF">MRATA1EN22A_LOCUS12723</name>
</gene>
<dbReference type="EMBL" id="OX596105">
    <property type="protein sequence ID" value="CAN0144453.1"/>
    <property type="molecule type" value="Genomic_DNA"/>
</dbReference>
<sequence>MSAVRQAGVRLWAKACKSEEGRAVSLSAGSSRWLGRPKGPTVVTGSSVRLAKQHHPIGAKTRRQTRSLARRGGLRRPRSGPVGRALIRVDLAIS</sequence>
<dbReference type="Proteomes" id="UP001162501">
    <property type="component" value="Chromosome 21"/>
</dbReference>
<evidence type="ECO:0000313" key="1">
    <source>
        <dbReference type="EMBL" id="CAN0144453.1"/>
    </source>
</evidence>
<accession>A0AC59Z1D6</accession>
<protein>
    <submittedName>
        <fullName evidence="1">Uncharacterized protein</fullName>
    </submittedName>
</protein>
<proteinExistence type="predicted"/>
<reference evidence="1" key="2">
    <citation type="submission" date="2025-03" db="EMBL/GenBank/DDBJ databases">
        <authorList>
            <consortium name="ELIXIR-Norway"/>
            <consortium name="Elixir Norway"/>
        </authorList>
    </citation>
    <scope>NUCLEOTIDE SEQUENCE</scope>
</reference>
<name>A0AC59Z1D6_RANTA</name>
<reference evidence="1" key="1">
    <citation type="submission" date="2023-05" db="EMBL/GenBank/DDBJ databases">
        <authorList>
            <consortium name="ELIXIR-Norway"/>
        </authorList>
    </citation>
    <scope>NUCLEOTIDE SEQUENCE</scope>
</reference>